<gene>
    <name evidence="3" type="ORF">FCL42_16530</name>
</gene>
<dbReference type="PANTHER" id="PTHR43745">
    <property type="entry name" value="NITROREDUCTASE MJ1384-RELATED"/>
    <property type="match status" value="1"/>
</dbReference>
<protein>
    <submittedName>
        <fullName evidence="3">SagB/ThcOx family dehydrogenase</fullName>
    </submittedName>
</protein>
<evidence type="ECO:0000313" key="4">
    <source>
        <dbReference type="Proteomes" id="UP000305675"/>
    </source>
</evidence>
<dbReference type="InterPro" id="IPR029479">
    <property type="entry name" value="Nitroreductase"/>
</dbReference>
<keyword evidence="4" id="KW-1185">Reference proteome</keyword>
<keyword evidence="1" id="KW-0732">Signal</keyword>
<feature type="chain" id="PRO_5020874839" evidence="1">
    <location>
        <begin position="24"/>
        <end position="223"/>
    </location>
</feature>
<dbReference type="SUPFAM" id="SSF55469">
    <property type="entry name" value="FMN-dependent nitroreductase-like"/>
    <property type="match status" value="1"/>
</dbReference>
<dbReference type="PANTHER" id="PTHR43745:SF2">
    <property type="entry name" value="NITROREDUCTASE MJ1384-RELATED"/>
    <property type="match status" value="1"/>
</dbReference>
<evidence type="ECO:0000256" key="1">
    <source>
        <dbReference type="SAM" id="SignalP"/>
    </source>
</evidence>
<dbReference type="Gene3D" id="3.40.109.10">
    <property type="entry name" value="NADH Oxidase"/>
    <property type="match status" value="1"/>
</dbReference>
<proteinExistence type="predicted"/>
<sequence>MKRTLAAFLALGLIATTANLAQAHELDHSDNDSTIKLVEPQIDESATLRQALQNRKSVRKFANRPIEAQDLSNLLWAAAGINRDNGGRTVPLLGDIAIYVAMEQGTYHYQAEEHQLQQVLSEDIRGRLSAQKVVGTAPVVFIMTIDDASFSDGMKRAMEKAHGMDFYYGNQVAFSTQNIYLYAGTNDMNAVVIGGVHRDKIDQMLKLKDGHHAYLVQLVGYKK</sequence>
<dbReference type="EMBL" id="SWCJ01000015">
    <property type="protein sequence ID" value="TKB52023.1"/>
    <property type="molecule type" value="Genomic_DNA"/>
</dbReference>
<dbReference type="OrthoDB" id="9802775at2"/>
<dbReference type="InterPro" id="IPR052544">
    <property type="entry name" value="Bacteriocin_Proc_Enz"/>
</dbReference>
<accession>A0A4U1BKM0</accession>
<evidence type="ECO:0000313" key="3">
    <source>
        <dbReference type="EMBL" id="TKB52023.1"/>
    </source>
</evidence>
<comment type="caution">
    <text evidence="3">The sequence shown here is derived from an EMBL/GenBank/DDBJ whole genome shotgun (WGS) entry which is preliminary data.</text>
</comment>
<dbReference type="InterPro" id="IPR000415">
    <property type="entry name" value="Nitroreductase-like"/>
</dbReference>
<dbReference type="Pfam" id="PF00881">
    <property type="entry name" value="Nitroreductase"/>
    <property type="match status" value="1"/>
</dbReference>
<dbReference type="GO" id="GO:0016491">
    <property type="term" value="F:oxidoreductase activity"/>
    <property type="evidence" value="ECO:0007669"/>
    <property type="project" value="InterPro"/>
</dbReference>
<dbReference type="Proteomes" id="UP000305675">
    <property type="component" value="Unassembled WGS sequence"/>
</dbReference>
<name>A0A4U1BKM0_9GAMM</name>
<organism evidence="3 4">
    <name type="scientific">Ferrimonas aestuarii</name>
    <dbReference type="NCBI Taxonomy" id="2569539"/>
    <lineage>
        <taxon>Bacteria</taxon>
        <taxon>Pseudomonadati</taxon>
        <taxon>Pseudomonadota</taxon>
        <taxon>Gammaproteobacteria</taxon>
        <taxon>Alteromonadales</taxon>
        <taxon>Ferrimonadaceae</taxon>
        <taxon>Ferrimonas</taxon>
    </lineage>
</organism>
<evidence type="ECO:0000259" key="2">
    <source>
        <dbReference type="Pfam" id="PF00881"/>
    </source>
</evidence>
<feature type="signal peptide" evidence="1">
    <location>
        <begin position="1"/>
        <end position="23"/>
    </location>
</feature>
<dbReference type="AlphaFoldDB" id="A0A4U1BKM0"/>
<reference evidence="3 4" key="1">
    <citation type="submission" date="2019-04" db="EMBL/GenBank/DDBJ databases">
        <authorList>
            <person name="Hwang J.C."/>
        </authorList>
    </citation>
    <scope>NUCLEOTIDE SEQUENCE [LARGE SCALE GENOMIC DNA]</scope>
    <source>
        <strain evidence="3 4">IMCC35002</strain>
    </source>
</reference>
<dbReference type="RefSeq" id="WP_136864537.1">
    <property type="nucleotide sequence ID" value="NZ_SWCJ01000015.1"/>
</dbReference>
<feature type="domain" description="Nitroreductase" evidence="2">
    <location>
        <begin position="53"/>
        <end position="221"/>
    </location>
</feature>